<evidence type="ECO:0000256" key="3">
    <source>
        <dbReference type="ARBA" id="ARBA00023004"/>
    </source>
</evidence>
<dbReference type="GO" id="GO:0006284">
    <property type="term" value="P:base-excision repair"/>
    <property type="evidence" value="ECO:0007669"/>
    <property type="project" value="InterPro"/>
</dbReference>
<protein>
    <submittedName>
        <fullName evidence="6">Endonuclease III-like protein</fullName>
    </submittedName>
</protein>
<dbReference type="SMART" id="SM00478">
    <property type="entry name" value="ENDO3c"/>
    <property type="match status" value="1"/>
</dbReference>
<evidence type="ECO:0000256" key="2">
    <source>
        <dbReference type="ARBA" id="ARBA00022723"/>
    </source>
</evidence>
<dbReference type="Pfam" id="PF00730">
    <property type="entry name" value="HhH-GPD"/>
    <property type="match status" value="1"/>
</dbReference>
<evidence type="ECO:0000259" key="5">
    <source>
        <dbReference type="SMART" id="SM00478"/>
    </source>
</evidence>
<accession>A0A0R2NAN5</accession>
<name>A0A0R2NAN5_9LACO</name>
<dbReference type="InterPro" id="IPR011257">
    <property type="entry name" value="DNA_glycosylase"/>
</dbReference>
<keyword evidence="6" id="KW-0378">Hydrolase</keyword>
<dbReference type="GO" id="GO:0051539">
    <property type="term" value="F:4 iron, 4 sulfur cluster binding"/>
    <property type="evidence" value="ECO:0007669"/>
    <property type="project" value="UniProtKB-KW"/>
</dbReference>
<dbReference type="EMBL" id="JQCQ01000060">
    <property type="protein sequence ID" value="KRO20627.1"/>
    <property type="molecule type" value="Genomic_DNA"/>
</dbReference>
<keyword evidence="3" id="KW-0408">Iron</keyword>
<gene>
    <name evidence="6" type="ORF">IV88_GL001574</name>
</gene>
<reference evidence="6 7" key="1">
    <citation type="journal article" date="2015" name="Genome Announc.">
        <title>Expanding the biotechnology potential of lactobacilli through comparative genomics of 213 strains and associated genera.</title>
        <authorList>
            <person name="Sun Z."/>
            <person name="Harris H.M."/>
            <person name="McCann A."/>
            <person name="Guo C."/>
            <person name="Argimon S."/>
            <person name="Zhang W."/>
            <person name="Yang X."/>
            <person name="Jeffery I.B."/>
            <person name="Cooney J.C."/>
            <person name="Kagawa T.F."/>
            <person name="Liu W."/>
            <person name="Song Y."/>
            <person name="Salvetti E."/>
            <person name="Wrobel A."/>
            <person name="Rasinkangas P."/>
            <person name="Parkhill J."/>
            <person name="Rea M.C."/>
            <person name="O'Sullivan O."/>
            <person name="Ritari J."/>
            <person name="Douillard F.P."/>
            <person name="Paul Ross R."/>
            <person name="Yang R."/>
            <person name="Briner A.E."/>
            <person name="Felis G.E."/>
            <person name="de Vos W.M."/>
            <person name="Barrangou R."/>
            <person name="Klaenhammer T.R."/>
            <person name="Caufield P.W."/>
            <person name="Cui Y."/>
            <person name="Zhang H."/>
            <person name="O'Toole P.W."/>
        </authorList>
    </citation>
    <scope>NUCLEOTIDE SEQUENCE [LARGE SCALE GENOMIC DNA]</scope>
    <source>
        <strain evidence="6 7">DSM 23026</strain>
    </source>
</reference>
<dbReference type="Gene3D" id="1.10.1670.10">
    <property type="entry name" value="Helix-hairpin-Helix base-excision DNA repair enzymes (C-terminal)"/>
    <property type="match status" value="1"/>
</dbReference>
<dbReference type="PIRSF" id="PIRSF001435">
    <property type="entry name" value="Nth"/>
    <property type="match status" value="1"/>
</dbReference>
<dbReference type="PATRIC" id="fig|480391.4.peg.1600"/>
<dbReference type="SUPFAM" id="SSF48150">
    <property type="entry name" value="DNA-glycosylase"/>
    <property type="match status" value="1"/>
</dbReference>
<keyword evidence="2" id="KW-0479">Metal-binding</keyword>
<proteinExistence type="predicted"/>
<keyword evidence="6" id="KW-0540">Nuclease</keyword>
<keyword evidence="1" id="KW-0004">4Fe-4S</keyword>
<evidence type="ECO:0000313" key="7">
    <source>
        <dbReference type="Proteomes" id="UP000051249"/>
    </source>
</evidence>
<evidence type="ECO:0000313" key="6">
    <source>
        <dbReference type="EMBL" id="KRO20627.1"/>
    </source>
</evidence>
<dbReference type="PANTHER" id="PTHR10359">
    <property type="entry name" value="A/G-SPECIFIC ADENINE GLYCOSYLASE/ENDONUCLEASE III"/>
    <property type="match status" value="1"/>
</dbReference>
<feature type="domain" description="HhH-GPD" evidence="5">
    <location>
        <begin position="38"/>
        <end position="195"/>
    </location>
</feature>
<organism evidence="6 7">
    <name type="scientific">Pediococcus argentinicus</name>
    <dbReference type="NCBI Taxonomy" id="480391"/>
    <lineage>
        <taxon>Bacteria</taxon>
        <taxon>Bacillati</taxon>
        <taxon>Bacillota</taxon>
        <taxon>Bacilli</taxon>
        <taxon>Lactobacillales</taxon>
        <taxon>Lactobacillaceae</taxon>
        <taxon>Pediococcus</taxon>
    </lineage>
</organism>
<dbReference type="PANTHER" id="PTHR10359:SF19">
    <property type="entry name" value="DNA REPAIR GLYCOSYLASE MJ1434-RELATED"/>
    <property type="match status" value="1"/>
</dbReference>
<dbReference type="GO" id="GO:0046872">
    <property type="term" value="F:metal ion binding"/>
    <property type="evidence" value="ECO:0007669"/>
    <property type="project" value="UniProtKB-KW"/>
</dbReference>
<keyword evidence="4" id="KW-0411">Iron-sulfur</keyword>
<keyword evidence="6" id="KW-0255">Endonuclease</keyword>
<dbReference type="Proteomes" id="UP000051249">
    <property type="component" value="Unassembled WGS sequence"/>
</dbReference>
<keyword evidence="7" id="KW-1185">Reference proteome</keyword>
<dbReference type="AlphaFoldDB" id="A0A0R2NAN5"/>
<dbReference type="InterPro" id="IPR023170">
    <property type="entry name" value="HhH_base_excis_C"/>
</dbReference>
<dbReference type="InterPro" id="IPR003265">
    <property type="entry name" value="HhH-GPD_domain"/>
</dbReference>
<evidence type="ECO:0000256" key="4">
    <source>
        <dbReference type="ARBA" id="ARBA00023014"/>
    </source>
</evidence>
<dbReference type="CDD" id="cd00056">
    <property type="entry name" value="ENDO3c"/>
    <property type="match status" value="1"/>
</dbReference>
<dbReference type="Gene3D" id="1.10.340.30">
    <property type="entry name" value="Hypothetical protein, domain 2"/>
    <property type="match status" value="1"/>
</dbReference>
<sequence>MNLKPYYNRLEQNLGAQGWMTIGTWAQSPFQVIWSAILIQNASANNADAAATDLFSQTKNDPAVIRGLSVDELAEIIKPAGLYQTKAKYIKAAADWLEQYNDDAKLIEQMSREELQSELIGVKGIGNETGDDILMYAFHKPVFIVDTYAKRQFEWMGIDMPKDYRKFQVIAEDDWQLNWDEAQELHALIDTFGKQVKNQKQWDESMMAGFTLK</sequence>
<evidence type="ECO:0000256" key="1">
    <source>
        <dbReference type="ARBA" id="ARBA00022485"/>
    </source>
</evidence>
<dbReference type="OrthoDB" id="9802365at2"/>
<dbReference type="RefSeq" id="WP_057800526.1">
    <property type="nucleotide sequence ID" value="NZ_BJZZ01000069.1"/>
</dbReference>
<dbReference type="GO" id="GO:0004519">
    <property type="term" value="F:endonuclease activity"/>
    <property type="evidence" value="ECO:0007669"/>
    <property type="project" value="UniProtKB-KW"/>
</dbReference>
<comment type="caution">
    <text evidence="6">The sequence shown here is derived from an EMBL/GenBank/DDBJ whole genome shotgun (WGS) entry which is preliminary data.</text>
</comment>